<organism evidence="2 3">
    <name type="scientific">Puccinia triticina</name>
    <dbReference type="NCBI Taxonomy" id="208348"/>
    <lineage>
        <taxon>Eukaryota</taxon>
        <taxon>Fungi</taxon>
        <taxon>Dikarya</taxon>
        <taxon>Basidiomycota</taxon>
        <taxon>Pucciniomycotina</taxon>
        <taxon>Pucciniomycetes</taxon>
        <taxon>Pucciniales</taxon>
        <taxon>Pucciniaceae</taxon>
        <taxon>Puccinia</taxon>
    </lineage>
</organism>
<keyword evidence="3" id="KW-1185">Reference proteome</keyword>
<name>A0ABY7D044_9BASI</name>
<dbReference type="RefSeq" id="XP_053026506.1">
    <property type="nucleotide sequence ID" value="XM_053162540.1"/>
</dbReference>
<dbReference type="EMBL" id="CP110433">
    <property type="protein sequence ID" value="WAQ90951.1"/>
    <property type="molecule type" value="Genomic_DNA"/>
</dbReference>
<evidence type="ECO:0000256" key="1">
    <source>
        <dbReference type="SAM" id="MobiDB-lite"/>
    </source>
</evidence>
<accession>A0ABY7D044</accession>
<protein>
    <submittedName>
        <fullName evidence="2">Uncharacterized protein</fullName>
    </submittedName>
</protein>
<evidence type="ECO:0000313" key="3">
    <source>
        <dbReference type="Proteomes" id="UP001164743"/>
    </source>
</evidence>
<reference evidence="2" key="1">
    <citation type="submission" date="2022-10" db="EMBL/GenBank/DDBJ databases">
        <title>Puccinia triticina Genome sequencing and assembly.</title>
        <authorList>
            <person name="Li C."/>
        </authorList>
    </citation>
    <scope>NUCLEOTIDE SEQUENCE</scope>
    <source>
        <strain evidence="2">Pt15</strain>
    </source>
</reference>
<proteinExistence type="predicted"/>
<sequence>MASHARAMEGPELVGRHLAKFSTFLGLPVAYRVKGILSAAKSARKKASLALHPATRLSRCVPLARFSKAFELGRDGSASDEMCQFDPGEEEMFGHGGLVNEPPDRSWSVPGATTADPEQNKNLPDSTATCRQRPNWLARVPNGDRRTQLACLSTNIFQTEAWLGPLGQTAKGLGSPTCPPVLSYRYLNLAAPALLNLGEKPFSPVPFLPAIVAVKKVVTAMEDIPKFFSQTERVPILLEKSSTEISPVGSVAVLRGHPSASIQGSEVLHTAQPAKVAKAAE</sequence>
<feature type="region of interest" description="Disordered" evidence="1">
    <location>
        <begin position="91"/>
        <end position="129"/>
    </location>
</feature>
<gene>
    <name evidence="2" type="ORF">PtA15_13A351</name>
</gene>
<dbReference type="Proteomes" id="UP001164743">
    <property type="component" value="Chromosome 13A"/>
</dbReference>
<feature type="compositionally biased region" description="Polar residues" evidence="1">
    <location>
        <begin position="116"/>
        <end position="129"/>
    </location>
</feature>
<dbReference type="GeneID" id="77803435"/>
<evidence type="ECO:0000313" key="2">
    <source>
        <dbReference type="EMBL" id="WAQ90951.1"/>
    </source>
</evidence>